<evidence type="ECO:0000313" key="2">
    <source>
        <dbReference type="EMBL" id="MEJ6348772.1"/>
    </source>
</evidence>
<accession>A0ABU8SHA3</accession>
<protein>
    <submittedName>
        <fullName evidence="2">Uncharacterized protein</fullName>
    </submittedName>
</protein>
<feature type="region of interest" description="Disordered" evidence="1">
    <location>
        <begin position="85"/>
        <end position="114"/>
    </location>
</feature>
<name>A0ABU8SHA3_9LACO</name>
<dbReference type="Proteomes" id="UP001377804">
    <property type="component" value="Unassembled WGS sequence"/>
</dbReference>
<feature type="region of interest" description="Disordered" evidence="1">
    <location>
        <begin position="33"/>
        <end position="55"/>
    </location>
</feature>
<evidence type="ECO:0000313" key="3">
    <source>
        <dbReference type="Proteomes" id="UP001377804"/>
    </source>
</evidence>
<organism evidence="2 3">
    <name type="scientific">Holzapfeliella saturejae</name>
    <dbReference type="NCBI Taxonomy" id="3082953"/>
    <lineage>
        <taxon>Bacteria</taxon>
        <taxon>Bacillati</taxon>
        <taxon>Bacillota</taxon>
        <taxon>Bacilli</taxon>
        <taxon>Lactobacillales</taxon>
        <taxon>Lactobacillaceae</taxon>
        <taxon>Holzapfeliella</taxon>
    </lineage>
</organism>
<keyword evidence="3" id="KW-1185">Reference proteome</keyword>
<proteinExistence type="predicted"/>
<feature type="non-terminal residue" evidence="2">
    <location>
        <position position="1"/>
    </location>
</feature>
<comment type="caution">
    <text evidence="2">The sequence shown here is derived from an EMBL/GenBank/DDBJ whole genome shotgun (WGS) entry which is preliminary data.</text>
</comment>
<dbReference type="EMBL" id="JAWMWG010000003">
    <property type="protein sequence ID" value="MEJ6348772.1"/>
    <property type="molecule type" value="Genomic_DNA"/>
</dbReference>
<feature type="compositionally biased region" description="Basic and acidic residues" evidence="1">
    <location>
        <begin position="33"/>
        <end position="44"/>
    </location>
</feature>
<gene>
    <name evidence="2" type="ORF">R4Y45_06020</name>
</gene>
<feature type="compositionally biased region" description="Basic and acidic residues" evidence="1">
    <location>
        <begin position="85"/>
        <end position="96"/>
    </location>
</feature>
<sequence length="114" mass="13367">QLAPFFKNLKMEKEFIKKQGKPLKGYIFTFTPEPKDKDDFQERKKQFKKPKKEIATDWSKKKSNVKVDDKFQQLLDDIDSGKIKSFGKKEEEKETIPSDNPFGDLGFDDSDLPF</sequence>
<evidence type="ECO:0000256" key="1">
    <source>
        <dbReference type="SAM" id="MobiDB-lite"/>
    </source>
</evidence>
<reference evidence="2 3" key="1">
    <citation type="submission" date="2023-10" db="EMBL/GenBank/DDBJ databases">
        <title>Holzapfeliella saturejae sp. nov. isolated from Satureja montana flowers.</title>
        <authorList>
            <person name="Alcantara C."/>
            <person name="Zuniga M."/>
            <person name="Landete J.M."/>
            <person name="Monedero V."/>
        </authorList>
    </citation>
    <scope>NUCLEOTIDE SEQUENCE [LARGE SCALE GENOMIC DNA]</scope>
    <source>
        <strain evidence="2 3">He02</strain>
    </source>
</reference>